<organism evidence="4">
    <name type="scientific">Aquarana catesbeiana</name>
    <name type="common">American bullfrog</name>
    <name type="synonym">Rana catesbeiana</name>
    <dbReference type="NCBI Taxonomy" id="8400"/>
    <lineage>
        <taxon>Eukaryota</taxon>
        <taxon>Metazoa</taxon>
        <taxon>Chordata</taxon>
        <taxon>Craniata</taxon>
        <taxon>Vertebrata</taxon>
        <taxon>Euteleostomi</taxon>
        <taxon>Amphibia</taxon>
        <taxon>Batrachia</taxon>
        <taxon>Anura</taxon>
        <taxon>Neobatrachia</taxon>
        <taxon>Ranoidea</taxon>
        <taxon>Ranidae</taxon>
        <taxon>Aquarana</taxon>
    </lineage>
</organism>
<feature type="compositionally biased region" description="Low complexity" evidence="2">
    <location>
        <begin position="1179"/>
        <end position="1191"/>
    </location>
</feature>
<dbReference type="PANTHER" id="PTHR46003:SF3">
    <property type="entry name" value="HOST CELL FACTOR 1"/>
    <property type="match status" value="1"/>
</dbReference>
<evidence type="ECO:0000259" key="3">
    <source>
        <dbReference type="Pfam" id="PF13854"/>
    </source>
</evidence>
<gene>
    <name evidence="4" type="ORF">AB205_0065110</name>
</gene>
<feature type="region of interest" description="Disordered" evidence="2">
    <location>
        <begin position="1566"/>
        <end position="1606"/>
    </location>
</feature>
<feature type="compositionally biased region" description="Low complexity" evidence="2">
    <location>
        <begin position="1215"/>
        <end position="1224"/>
    </location>
</feature>
<dbReference type="InterPro" id="IPR059124">
    <property type="entry name" value="Kelch_HCF"/>
</dbReference>
<dbReference type="InterPro" id="IPR036116">
    <property type="entry name" value="FN3_sf"/>
</dbReference>
<feature type="region of interest" description="Disordered" evidence="2">
    <location>
        <begin position="932"/>
        <end position="959"/>
    </location>
</feature>
<feature type="compositionally biased region" description="Low complexity" evidence="2">
    <location>
        <begin position="1063"/>
        <end position="1072"/>
    </location>
</feature>
<dbReference type="Pfam" id="PF13854">
    <property type="entry name" value="Kelch_HCF"/>
    <property type="match status" value="1"/>
</dbReference>
<dbReference type="PANTHER" id="PTHR46003">
    <property type="entry name" value="HOST CELL FACTOR"/>
    <property type="match status" value="1"/>
</dbReference>
<dbReference type="InterPro" id="IPR043536">
    <property type="entry name" value="HCF1/2"/>
</dbReference>
<feature type="non-terminal residue" evidence="4">
    <location>
        <position position="1"/>
    </location>
</feature>
<dbReference type="Gene3D" id="2.60.40.10">
    <property type="entry name" value="Immunoglobulins"/>
    <property type="match status" value="1"/>
</dbReference>
<dbReference type="SUPFAM" id="SSF49265">
    <property type="entry name" value="Fibronectin type III"/>
    <property type="match status" value="1"/>
</dbReference>
<feature type="domain" description="Host cell factor Kelch-repeats" evidence="3">
    <location>
        <begin position="7"/>
        <end position="144"/>
    </location>
</feature>
<proteinExistence type="predicted"/>
<feature type="compositionally biased region" description="Polar residues" evidence="2">
    <location>
        <begin position="932"/>
        <end position="945"/>
    </location>
</feature>
<name>A0A2G9RL13_AQUCT</name>
<protein>
    <recommendedName>
        <fullName evidence="3">Host cell factor Kelch-repeats domain-containing protein</fullName>
    </recommendedName>
</protein>
<dbReference type="Gene3D" id="2.120.10.80">
    <property type="entry name" value="Kelch-type beta propeller"/>
    <property type="match status" value="1"/>
</dbReference>
<evidence type="ECO:0000256" key="2">
    <source>
        <dbReference type="SAM" id="MobiDB-lite"/>
    </source>
</evidence>
<feature type="compositionally biased region" description="Polar residues" evidence="2">
    <location>
        <begin position="1094"/>
        <end position="1121"/>
    </location>
</feature>
<dbReference type="SUPFAM" id="SSF117281">
    <property type="entry name" value="Kelch motif"/>
    <property type="match status" value="1"/>
</dbReference>
<dbReference type="EMBL" id="KV936311">
    <property type="protein sequence ID" value="PIO28577.1"/>
    <property type="molecule type" value="Genomic_DNA"/>
</dbReference>
<dbReference type="InterPro" id="IPR013783">
    <property type="entry name" value="Ig-like_fold"/>
</dbReference>
<dbReference type="GO" id="GO:0003713">
    <property type="term" value="F:transcription coactivator activity"/>
    <property type="evidence" value="ECO:0007669"/>
    <property type="project" value="TreeGrafter"/>
</dbReference>
<evidence type="ECO:0000313" key="4">
    <source>
        <dbReference type="EMBL" id="PIO28577.1"/>
    </source>
</evidence>
<feature type="compositionally biased region" description="Polar residues" evidence="2">
    <location>
        <begin position="1160"/>
        <end position="1169"/>
    </location>
</feature>
<feature type="region of interest" description="Disordered" evidence="2">
    <location>
        <begin position="1291"/>
        <end position="1324"/>
    </location>
</feature>
<feature type="region of interest" description="Disordered" evidence="2">
    <location>
        <begin position="1034"/>
        <end position="1257"/>
    </location>
</feature>
<dbReference type="GO" id="GO:0035097">
    <property type="term" value="C:histone methyltransferase complex"/>
    <property type="evidence" value="ECO:0007669"/>
    <property type="project" value="TreeGrafter"/>
</dbReference>
<feature type="compositionally biased region" description="Polar residues" evidence="2">
    <location>
        <begin position="971"/>
        <end position="984"/>
    </location>
</feature>
<feature type="compositionally biased region" description="Polar residues" evidence="2">
    <location>
        <begin position="1192"/>
        <end position="1204"/>
    </location>
</feature>
<feature type="region of interest" description="Disordered" evidence="2">
    <location>
        <begin position="971"/>
        <end position="1012"/>
    </location>
</feature>
<feature type="compositionally biased region" description="Polar residues" evidence="2">
    <location>
        <begin position="998"/>
        <end position="1012"/>
    </location>
</feature>
<dbReference type="GO" id="GO:0006338">
    <property type="term" value="P:chromatin remodeling"/>
    <property type="evidence" value="ECO:0007669"/>
    <property type="project" value="TreeGrafter"/>
</dbReference>
<dbReference type="FunFam" id="2.60.40.10:FF:000259">
    <property type="entry name" value="Host cell factor 1 (Predicted)"/>
    <property type="match status" value="1"/>
</dbReference>
<feature type="region of interest" description="Disordered" evidence="2">
    <location>
        <begin position="874"/>
        <end position="896"/>
    </location>
</feature>
<dbReference type="OrthoDB" id="10001928at2759"/>
<dbReference type="InterPro" id="IPR015915">
    <property type="entry name" value="Kelch-typ_b-propeller"/>
</dbReference>
<reference evidence="4" key="1">
    <citation type="submission" date="2017-08" db="EMBL/GenBank/DDBJ databases">
        <title>Assembly of the North American Bullfrog Genome.</title>
        <authorList>
            <person name="Warren R.L."/>
            <person name="Vandervalk B.P."/>
            <person name="Kucuk E."/>
            <person name="Birol I."/>
            <person name="Helbing C."/>
            <person name="Pandoh P."/>
            <person name="Behsaz B."/>
            <person name="Mohamadi H."/>
            <person name="Chu J."/>
            <person name="Jackman S."/>
            <person name="Hammond S.A."/>
            <person name="Veldhoen N."/>
            <person name="Kirk H."/>
            <person name="Zhao Y."/>
            <person name="Coope R."/>
            <person name="Pleasance S."/>
            <person name="Moore R."/>
            <person name="Holt R."/>
        </authorList>
    </citation>
    <scope>NUCLEOTIDE SEQUENCE</scope>
    <source>
        <strain evidence="4">Bruno</strain>
        <tissue evidence="4">Liver</tissue>
    </source>
</reference>
<dbReference type="Gene3D" id="6.10.250.2590">
    <property type="match status" value="1"/>
</dbReference>
<accession>A0A2G9RL13</accession>
<feature type="compositionally biased region" description="Low complexity" evidence="2">
    <location>
        <begin position="1127"/>
        <end position="1159"/>
    </location>
</feature>
<keyword evidence="1" id="KW-0677">Repeat</keyword>
<evidence type="ECO:0000256" key="1">
    <source>
        <dbReference type="ARBA" id="ARBA00022737"/>
    </source>
</evidence>
<sequence>LNDYLSGIQRSYLRHVHIVCLDSLTWSKPSLNGVAPLPRSLHSATTISNKMYVFGGWVPLVMDDVKVATHEKEWKCTNTLACLNLDSMAWEHIVMDTLEDNIPRARAGHCAVAINTRLYIWSGRDGYRKAWNNQVCCKDLWYLETEKPPAPARVQLVRANTNSLEVSWGSVSTADSYLLQLQKYDIPAAAAAMSPANPVPSVPVNPPKSPAPAAAAPSVHPVAHTGITLVPQAASMPPTTIQVLPSIPGSPIAVSAAQRPQTVPALLKVQAPQSAVSSPLVTVRPATQIGKSPVTVTSLPPGVRMVMPAQSTQGTAIGSSQPMSGMAALAAAAAATQKIPPSSAPTVLSVPAGASLVKSVAMSSAATTLPTSVKVATSPIMVSNPATRMLKTAAAQVGTSVSSANTPNRPIITVHKSGTVTVAQQAQVVTTVVGGVTKTITLVKSPISVPGGGHLTKGPLPAGTILKLVTSADGKPTTIITTTQAGGTGTKPTILGISSVSPNTTKPGTTTIIKTIPMSAIITQAGATAGVTSTAGMKSPITIFTTKMVTSGTGTPAKIITAVPKLASHGQQGLTQVVLKGAPGQPGTILRTVPMGGMRLVTPVTVSAVKPTVTTLVVKGTTGVTTLGTVTGTVSTSLAGAGVHNTASLATPINTLGTIATLSSQVINPGAITMSAAQTSLTAASGLSTPTITMQPISQPTQVTLITTPSGVEAQPVHDLPVSILASPTSDQPTATVTIADSGQGDQPPGTVTLVCSNPPCETHETGTTNTPTTTLVNLVRQPGGTLQFVCEGQEPGTFVATSLGQANGNVVRVCSNPPCETHETGTTQTATTAMSNIGQNGSITRVCSNPPCETHETGTTQTSTTAKANISSEQCSNPPCETHDTGTTPTCTTARGNLANEQHENSQRPGNPPCQTLQTISTRTVMSVPGITSGQSEKVPQVCSNPPCEMHETSTTNTPTVATSNLATEQPGSAAQVCPNPQSETRETSTTHTPTTARQNNAPCETHQTVSTKTTMSLNTEFSSDSKRLLEVENGSGSSKKIKPSTPEETQSACNKSPFEITGTTQTATTARSNIHCGPSENGQRSEGDSCETHQASSTHTTMSVSEDNQVVNPSCSNPPCETHETGTTNTATTSSSNIGAQQGESSQQSSEASQTSTTPNTLEQRVCSNPPCETHETNTTNTSTTSTSNMGGNQPPAQQVCSNPPCETHETGTTHTATTVTANMGDNQEPPAANGQGEQETVPTEEAASGNNADSAAAAAPVTIVAVAASSSSPAHTAQPIVSRAVTTVTQSTHLPGPSVPNISSMTEPAPEDAAQSSEAVPCNEQAGAHLSSDMLQPPEDAQAEPETQAMDTAVPAHTEAQLQAAIEANQVQEAAAAAAAEQQGVEQLSLPQELMAEGQTTTLMVTGLTPEELAVTAAAEAAAQAAATEEAQALAIQAVLQAAQQAVMALTYILKRLFCVCELTDFLFLQSPDGAHLTWEPPSVTSGKIIEYSVYLAIQSSTSGEQKATTPAQLAFMRVYCGPNPSCLVQTSSLSNAHIDYTTKPAIIFRIAARNEKGYGPATQVRWLQESSKDGTVGKPGSKRPVSSPDMKTAPKKAKPDHP</sequence>